<dbReference type="EMBL" id="JBICBT010001381">
    <property type="protein sequence ID" value="KAL3070562.1"/>
    <property type="molecule type" value="Genomic_DNA"/>
</dbReference>
<proteinExistence type="predicted"/>
<reference evidence="2 3" key="1">
    <citation type="submission" date="2024-10" db="EMBL/GenBank/DDBJ databases">
        <authorList>
            <person name="Kim D."/>
        </authorList>
    </citation>
    <scope>NUCLEOTIDE SEQUENCE [LARGE SCALE GENOMIC DNA]</scope>
    <source>
        <strain evidence="2">BH-2024</strain>
    </source>
</reference>
<keyword evidence="3" id="KW-1185">Reference proteome</keyword>
<feature type="region of interest" description="Disordered" evidence="1">
    <location>
        <begin position="59"/>
        <end position="95"/>
    </location>
</feature>
<protein>
    <submittedName>
        <fullName evidence="2">Uncharacterized protein</fullName>
    </submittedName>
</protein>
<sequence length="211" mass="24020">MQNYEPNLPNQQKWRKEIRRQFLYEPTPIRKNCKCYEPKLPNWTGRRQFTSFDVLASNGNGSSSSSPRSSYSSSSPSNSSSSESPSSSPSASNSSDNVIKAHFYRPLKHIKVFIFGQWFLGMVDSGSMGSFSILIRIGDAKVHVPFDMVKGLPLDMIIGQNVMDALHADQCRQNNDELTYVYKGQRHSVQLLENVHATQKEKKTWREQILQ</sequence>
<organism evidence="2 3">
    <name type="scientific">Heterodera trifolii</name>
    <dbReference type="NCBI Taxonomy" id="157864"/>
    <lineage>
        <taxon>Eukaryota</taxon>
        <taxon>Metazoa</taxon>
        <taxon>Ecdysozoa</taxon>
        <taxon>Nematoda</taxon>
        <taxon>Chromadorea</taxon>
        <taxon>Rhabditida</taxon>
        <taxon>Tylenchina</taxon>
        <taxon>Tylenchomorpha</taxon>
        <taxon>Tylenchoidea</taxon>
        <taxon>Heteroderidae</taxon>
        <taxon>Heteroderinae</taxon>
        <taxon>Heterodera</taxon>
    </lineage>
</organism>
<dbReference type="AlphaFoldDB" id="A0ABD2HYG2"/>
<evidence type="ECO:0000256" key="1">
    <source>
        <dbReference type="SAM" id="MobiDB-lite"/>
    </source>
</evidence>
<comment type="caution">
    <text evidence="2">The sequence shown here is derived from an EMBL/GenBank/DDBJ whole genome shotgun (WGS) entry which is preliminary data.</text>
</comment>
<evidence type="ECO:0000313" key="3">
    <source>
        <dbReference type="Proteomes" id="UP001620626"/>
    </source>
</evidence>
<dbReference type="Proteomes" id="UP001620626">
    <property type="component" value="Unassembled WGS sequence"/>
</dbReference>
<gene>
    <name evidence="2" type="ORF">niasHT_032352</name>
</gene>
<evidence type="ECO:0000313" key="2">
    <source>
        <dbReference type="EMBL" id="KAL3070562.1"/>
    </source>
</evidence>
<accession>A0ABD2HYG2</accession>
<name>A0ABD2HYG2_9BILA</name>